<dbReference type="EMBL" id="JAMPKM010000012">
    <property type="protein sequence ID" value="MEP0819187.1"/>
    <property type="molecule type" value="Genomic_DNA"/>
</dbReference>
<sequence length="463" mass="51980">MDVDRDRERCLESLTWAIEQLQGKVDIAKLDKIAELIIQAMTGPWRYFHTPEHIFEVGDSGDAIEVLAALFHDLVYVQVDQGISVNISRFIAPFIKETPGHLAILDAEDLPSDRSFSLVLTVFGFAPSQRLSPMAGQNEFLSAVIAAKSLESLLSYSHLAQIAACIEATVPFRPKSAEGITSDEALYRRLLSISQEFDLGWTEAETLEITKRSVRLANRDVENFAFPSSAHFLDNTWNLIPETNHDLKNTNAYKVQGYRLSIQKMEGFMNFLKPEVVFRQFHGEPNDETYQRLINNTAKNLEVARLYLGAKLVSIAIIEALAFRIGRDVPISTMMGELPSSGFSTVQLEHFLPKISSYRLPETPIEHDALELLEKGRSIDSFYDVKNSPTATFVVKSIGFAALRQLLKHAKAFFQDEISAEEFLSYCDPAVVETVTKGVIQLFESRKLAMQQESLNRHSAIAS</sequence>
<gene>
    <name evidence="1" type="ORF">NC998_18970</name>
</gene>
<name>A0ABV0JBM8_9CYAN</name>
<evidence type="ECO:0000313" key="2">
    <source>
        <dbReference type="Proteomes" id="UP001464891"/>
    </source>
</evidence>
<dbReference type="Proteomes" id="UP001464891">
    <property type="component" value="Unassembled WGS sequence"/>
</dbReference>
<evidence type="ECO:0000313" key="1">
    <source>
        <dbReference type="EMBL" id="MEP0819187.1"/>
    </source>
</evidence>
<organism evidence="1 2">
    <name type="scientific">Trichocoleus desertorum GB2-A4</name>
    <dbReference type="NCBI Taxonomy" id="2933944"/>
    <lineage>
        <taxon>Bacteria</taxon>
        <taxon>Bacillati</taxon>
        <taxon>Cyanobacteriota</taxon>
        <taxon>Cyanophyceae</taxon>
        <taxon>Leptolyngbyales</taxon>
        <taxon>Trichocoleusaceae</taxon>
        <taxon>Trichocoleus</taxon>
    </lineage>
</organism>
<comment type="caution">
    <text evidence="1">The sequence shown here is derived from an EMBL/GenBank/DDBJ whole genome shotgun (WGS) entry which is preliminary data.</text>
</comment>
<reference evidence="1 2" key="1">
    <citation type="submission" date="2022-04" db="EMBL/GenBank/DDBJ databases">
        <title>Positive selection, recombination, and allopatry shape intraspecific diversity of widespread and dominant cyanobacteria.</title>
        <authorList>
            <person name="Wei J."/>
            <person name="Shu W."/>
            <person name="Hu C."/>
        </authorList>
    </citation>
    <scope>NUCLEOTIDE SEQUENCE [LARGE SCALE GENOMIC DNA]</scope>
    <source>
        <strain evidence="1 2">GB2-A4</strain>
    </source>
</reference>
<accession>A0ABV0JBM8</accession>
<keyword evidence="2" id="KW-1185">Reference proteome</keyword>
<dbReference type="RefSeq" id="WP_190432319.1">
    <property type="nucleotide sequence ID" value="NZ_JAMPKM010000012.1"/>
</dbReference>
<proteinExistence type="predicted"/>
<protein>
    <submittedName>
        <fullName evidence="1">Uncharacterized protein</fullName>
    </submittedName>
</protein>